<evidence type="ECO:0000313" key="3">
    <source>
        <dbReference type="Proteomes" id="UP000309340"/>
    </source>
</evidence>
<evidence type="ECO:0000256" key="1">
    <source>
        <dbReference type="SAM" id="MobiDB-lite"/>
    </source>
</evidence>
<protein>
    <submittedName>
        <fullName evidence="2">Uncharacterized protein</fullName>
    </submittedName>
</protein>
<name>A0A4U0XB66_9PEZI</name>
<evidence type="ECO:0000313" key="2">
    <source>
        <dbReference type="EMBL" id="TKA71755.1"/>
    </source>
</evidence>
<accession>A0A4U0XB66</accession>
<dbReference type="Proteomes" id="UP000309340">
    <property type="component" value="Unassembled WGS sequence"/>
</dbReference>
<reference evidence="2 3" key="1">
    <citation type="submission" date="2017-03" db="EMBL/GenBank/DDBJ databases">
        <title>Genomes of endolithic fungi from Antarctica.</title>
        <authorList>
            <person name="Coleine C."/>
            <person name="Masonjones S."/>
            <person name="Stajich J.E."/>
        </authorList>
    </citation>
    <scope>NUCLEOTIDE SEQUENCE [LARGE SCALE GENOMIC DNA]</scope>
    <source>
        <strain evidence="2 3">CCFEE 5184</strain>
    </source>
</reference>
<gene>
    <name evidence="2" type="ORF">B0A55_08581</name>
</gene>
<proteinExistence type="predicted"/>
<dbReference type="AlphaFoldDB" id="A0A4U0XB66"/>
<comment type="caution">
    <text evidence="2">The sequence shown here is derived from an EMBL/GenBank/DDBJ whole genome shotgun (WGS) entry which is preliminary data.</text>
</comment>
<feature type="compositionally biased region" description="Basic residues" evidence="1">
    <location>
        <begin position="185"/>
        <end position="197"/>
    </location>
</feature>
<sequence>MSSLYAAPLSRAESHRSAATNQSAASRIALADAQNRKNAAHSQLKILRQQHGGLEYHPRYSRQWHSLLCRRLEADTFASQLAGAVQAASELFLIREKELKQALSDEAEMRVCHDACLFGQGKLKSIESENGGASGSPWQEWRGRVNIAFADYAGMSTADFPTPPPLRPEATHTLTCPDRAPTRATHAHVYTKPRKHPSTSASRCKQQRRERPIAACECAVRAAFRGGGEINLRTERLRWASEKFPVELRGQARYVCGIVQRMYEAARQP</sequence>
<feature type="region of interest" description="Disordered" evidence="1">
    <location>
        <begin position="177"/>
        <end position="206"/>
    </location>
</feature>
<keyword evidence="3" id="KW-1185">Reference proteome</keyword>
<dbReference type="EMBL" id="NAJQ01000337">
    <property type="protein sequence ID" value="TKA71755.1"/>
    <property type="molecule type" value="Genomic_DNA"/>
</dbReference>
<organism evidence="2 3">
    <name type="scientific">Friedmanniomyces simplex</name>
    <dbReference type="NCBI Taxonomy" id="329884"/>
    <lineage>
        <taxon>Eukaryota</taxon>
        <taxon>Fungi</taxon>
        <taxon>Dikarya</taxon>
        <taxon>Ascomycota</taxon>
        <taxon>Pezizomycotina</taxon>
        <taxon>Dothideomycetes</taxon>
        <taxon>Dothideomycetidae</taxon>
        <taxon>Mycosphaerellales</taxon>
        <taxon>Teratosphaeriaceae</taxon>
        <taxon>Friedmanniomyces</taxon>
    </lineage>
</organism>